<feature type="transmembrane region" description="Helical" evidence="6">
    <location>
        <begin position="111"/>
        <end position="134"/>
    </location>
</feature>
<dbReference type="PANTHER" id="PTHR22950:SF698">
    <property type="entry name" value="AMINO ACID TRANSPORTER TRANSMEMBRANE DOMAIN-CONTAINING PROTEIN"/>
    <property type="match status" value="1"/>
</dbReference>
<keyword evidence="3" id="KW-0813">Transport</keyword>
<keyword evidence="3" id="KW-0029">Amino-acid transport</keyword>
<evidence type="ECO:0000259" key="7">
    <source>
        <dbReference type="Pfam" id="PF01490"/>
    </source>
</evidence>
<evidence type="ECO:0000313" key="9">
    <source>
        <dbReference type="Proteomes" id="UP000230069"/>
    </source>
</evidence>
<dbReference type="Proteomes" id="UP000230069">
    <property type="component" value="Unassembled WGS sequence"/>
</dbReference>
<evidence type="ECO:0000256" key="5">
    <source>
        <dbReference type="ARBA" id="ARBA00023136"/>
    </source>
</evidence>
<dbReference type="Pfam" id="PF01490">
    <property type="entry name" value="Aa_trans"/>
    <property type="match status" value="1"/>
</dbReference>
<dbReference type="AlphaFoldDB" id="A0A2G5ENX0"/>
<feature type="transmembrane region" description="Helical" evidence="6">
    <location>
        <begin position="13"/>
        <end position="31"/>
    </location>
</feature>
<feature type="transmembrane region" description="Helical" evidence="6">
    <location>
        <begin position="78"/>
        <end position="99"/>
    </location>
</feature>
<evidence type="ECO:0000256" key="3">
    <source>
        <dbReference type="ARBA" id="ARBA00022970"/>
    </source>
</evidence>
<dbReference type="OrthoDB" id="655540at2759"/>
<name>A0A2G5ENX0_AQUCA</name>
<dbReference type="PANTHER" id="PTHR22950">
    <property type="entry name" value="AMINO ACID TRANSPORTER"/>
    <property type="match status" value="1"/>
</dbReference>
<dbReference type="InParanoid" id="A0A2G5ENX0"/>
<dbReference type="InterPro" id="IPR013057">
    <property type="entry name" value="AA_transpt_TM"/>
</dbReference>
<dbReference type="GO" id="GO:0015179">
    <property type="term" value="F:L-amino acid transmembrane transporter activity"/>
    <property type="evidence" value="ECO:0007669"/>
    <property type="project" value="TreeGrafter"/>
</dbReference>
<protein>
    <recommendedName>
        <fullName evidence="7">Amino acid transporter transmembrane domain-containing protein</fullName>
    </recommendedName>
</protein>
<dbReference type="STRING" id="218851.A0A2G5ENX0"/>
<organism evidence="8 9">
    <name type="scientific">Aquilegia coerulea</name>
    <name type="common">Rocky mountain columbine</name>
    <dbReference type="NCBI Taxonomy" id="218851"/>
    <lineage>
        <taxon>Eukaryota</taxon>
        <taxon>Viridiplantae</taxon>
        <taxon>Streptophyta</taxon>
        <taxon>Embryophyta</taxon>
        <taxon>Tracheophyta</taxon>
        <taxon>Spermatophyta</taxon>
        <taxon>Magnoliopsida</taxon>
        <taxon>Ranunculales</taxon>
        <taxon>Ranunculaceae</taxon>
        <taxon>Thalictroideae</taxon>
        <taxon>Aquilegia</taxon>
    </lineage>
</organism>
<feature type="transmembrane region" description="Helical" evidence="6">
    <location>
        <begin position="38"/>
        <end position="58"/>
    </location>
</feature>
<gene>
    <name evidence="8" type="ORF">AQUCO_00600299v1</name>
</gene>
<evidence type="ECO:0000256" key="4">
    <source>
        <dbReference type="ARBA" id="ARBA00022989"/>
    </source>
</evidence>
<evidence type="ECO:0000313" key="8">
    <source>
        <dbReference type="EMBL" id="PIA57468.1"/>
    </source>
</evidence>
<dbReference type="EMBL" id="KZ305023">
    <property type="protein sequence ID" value="PIA57468.1"/>
    <property type="molecule type" value="Genomic_DNA"/>
</dbReference>
<reference evidence="8 9" key="1">
    <citation type="submission" date="2017-09" db="EMBL/GenBank/DDBJ databases">
        <title>WGS assembly of Aquilegia coerulea Goldsmith.</title>
        <authorList>
            <person name="Hodges S."/>
            <person name="Kramer E."/>
            <person name="Nordborg M."/>
            <person name="Tomkins J."/>
            <person name="Borevitz J."/>
            <person name="Derieg N."/>
            <person name="Yan J."/>
            <person name="Mihaltcheva S."/>
            <person name="Hayes R.D."/>
            <person name="Rokhsar D."/>
        </authorList>
    </citation>
    <scope>NUCLEOTIDE SEQUENCE [LARGE SCALE GENOMIC DNA]</scope>
    <source>
        <strain evidence="9">cv. Goldsmith</strain>
    </source>
</reference>
<sequence>MDKHQWESRLCHISGRVGFVIIVALIILPSVWLRDLSILSYVSATGFLAYVVVIGSVLWTGANDGYNEKGRTLNLSRIATAFSLYTFCYSAHPVFPTLYTSMRDKSKFNKVLLLCYAVCTAGYTSMAILGYLMYGEHVNTQVTLNLPV</sequence>
<keyword evidence="2 6" id="KW-0812">Transmembrane</keyword>
<dbReference type="GO" id="GO:0005774">
    <property type="term" value="C:vacuolar membrane"/>
    <property type="evidence" value="ECO:0007669"/>
    <property type="project" value="TreeGrafter"/>
</dbReference>
<evidence type="ECO:0000256" key="1">
    <source>
        <dbReference type="ARBA" id="ARBA00004141"/>
    </source>
</evidence>
<keyword evidence="9" id="KW-1185">Reference proteome</keyword>
<evidence type="ECO:0000256" key="2">
    <source>
        <dbReference type="ARBA" id="ARBA00022692"/>
    </source>
</evidence>
<feature type="domain" description="Amino acid transporter transmembrane" evidence="7">
    <location>
        <begin position="11"/>
        <end position="147"/>
    </location>
</feature>
<comment type="subcellular location">
    <subcellularLocation>
        <location evidence="1">Membrane</location>
        <topology evidence="1">Multi-pass membrane protein</topology>
    </subcellularLocation>
</comment>
<keyword evidence="5 6" id="KW-0472">Membrane</keyword>
<keyword evidence="4 6" id="KW-1133">Transmembrane helix</keyword>
<proteinExistence type="predicted"/>
<accession>A0A2G5ENX0</accession>
<evidence type="ECO:0000256" key="6">
    <source>
        <dbReference type="SAM" id="Phobius"/>
    </source>
</evidence>